<name>A0A0N5CVD0_THECL</name>
<evidence type="ECO:0000313" key="5">
    <source>
        <dbReference type="EMBL" id="VDN01331.1"/>
    </source>
</evidence>
<dbReference type="CDD" id="cd14541">
    <property type="entry name" value="PTPc-N3_4"/>
    <property type="match status" value="1"/>
</dbReference>
<evidence type="ECO:0000259" key="2">
    <source>
        <dbReference type="PROSITE" id="PS50055"/>
    </source>
</evidence>
<dbReference type="InterPro" id="IPR003595">
    <property type="entry name" value="Tyr_Pase_cat"/>
</dbReference>
<proteinExistence type="predicted"/>
<dbReference type="PROSITE" id="PS00383">
    <property type="entry name" value="TYR_PHOSPHATASE_1"/>
    <property type="match status" value="1"/>
</dbReference>
<dbReference type="PANTHER" id="PTHR45706:SF4">
    <property type="entry name" value="TYROSINE-PROTEIN PHOSPHATASE"/>
    <property type="match status" value="1"/>
</dbReference>
<dbReference type="Pfam" id="PF00102">
    <property type="entry name" value="Y_phosphatase"/>
    <property type="match status" value="1"/>
</dbReference>
<dbReference type="SUPFAM" id="SSF52799">
    <property type="entry name" value="(Phosphotyrosine protein) phosphatases II"/>
    <property type="match status" value="1"/>
</dbReference>
<dbReference type="PANTHER" id="PTHR45706">
    <property type="entry name" value="TYROSINE-PROTEIN PHOSPHATASE"/>
    <property type="match status" value="1"/>
</dbReference>
<feature type="domain" description="Tyrosine specific protein phosphatases" evidence="3">
    <location>
        <begin position="522"/>
        <end position="596"/>
    </location>
</feature>
<dbReference type="InterPro" id="IPR036034">
    <property type="entry name" value="PDZ_sf"/>
</dbReference>
<dbReference type="Proteomes" id="UP000276776">
    <property type="component" value="Unassembled WGS sequence"/>
</dbReference>
<keyword evidence="6" id="KW-1185">Reference proteome</keyword>
<dbReference type="OrthoDB" id="5854685at2759"/>
<dbReference type="WBParaSite" id="TCLT_0000426001-mRNA-1">
    <property type="protein sequence ID" value="TCLT_0000426001-mRNA-1"/>
    <property type="gene ID" value="TCLT_0000426001"/>
</dbReference>
<dbReference type="AlphaFoldDB" id="A0A0N5CVD0"/>
<reference evidence="5 6" key="2">
    <citation type="submission" date="2018-11" db="EMBL/GenBank/DDBJ databases">
        <authorList>
            <consortium name="Pathogen Informatics"/>
        </authorList>
    </citation>
    <scope>NUCLEOTIDE SEQUENCE [LARGE SCALE GENOMIC DNA]</scope>
</reference>
<dbReference type="InterPro" id="IPR016130">
    <property type="entry name" value="Tyr_Pase_AS"/>
</dbReference>
<dbReference type="Pfam" id="PF00595">
    <property type="entry name" value="PDZ"/>
    <property type="match status" value="1"/>
</dbReference>
<dbReference type="GO" id="GO:0004725">
    <property type="term" value="F:protein tyrosine phosphatase activity"/>
    <property type="evidence" value="ECO:0007669"/>
    <property type="project" value="InterPro"/>
</dbReference>
<evidence type="ECO:0000313" key="6">
    <source>
        <dbReference type="Proteomes" id="UP000276776"/>
    </source>
</evidence>
<evidence type="ECO:0000256" key="1">
    <source>
        <dbReference type="SAM" id="MobiDB-lite"/>
    </source>
</evidence>
<evidence type="ECO:0000259" key="3">
    <source>
        <dbReference type="PROSITE" id="PS50056"/>
    </source>
</evidence>
<organism evidence="7">
    <name type="scientific">Thelazia callipaeda</name>
    <name type="common">Oriental eyeworm</name>
    <name type="synonym">Parasitic nematode</name>
    <dbReference type="NCBI Taxonomy" id="103827"/>
    <lineage>
        <taxon>Eukaryota</taxon>
        <taxon>Metazoa</taxon>
        <taxon>Ecdysozoa</taxon>
        <taxon>Nematoda</taxon>
        <taxon>Chromadorea</taxon>
        <taxon>Rhabditida</taxon>
        <taxon>Spirurina</taxon>
        <taxon>Spiruromorpha</taxon>
        <taxon>Thelazioidea</taxon>
        <taxon>Thelaziidae</taxon>
        <taxon>Thelazia</taxon>
    </lineage>
</organism>
<feature type="domain" description="Tyrosine-protein phosphatase" evidence="2">
    <location>
        <begin position="348"/>
        <end position="605"/>
    </location>
</feature>
<sequence length="620" mass="68343">MVIETAPNSSAYCVSPTQREASTLVSEVIATSKAIVVPPVSSCSSLAPQSNIVNHRETIFGVDDECWQLSSTSNMLSSGNMQLASVSNAVSALPSATAAHRLVSTNSHYPAVYRKNTLSCTSSVPVTNGFASGSTVNRFIPNGSISGSPLRAHSPRTVPNGKSQNAGSSPRSSLASYSSYSSMVNQTSAYSPTYVRRSPRQSSSPINEDCLVVIHMRADLQGRYGFNVKGGADQNHPVIVSQVAPGSCADRCNPRLNEGDQVLLINGMDITSMTHEQVVHFIRATRDSNEGELVLTIRPNVYRCGGDIEETDGLHIPEVMHVAETVPWSDKLSQSLIMLKESLSSGKIASQFEQLYRKKPGLSMDDCKLSSNINKNRYRDVCPYDCTRVKIISPTGDYINASYVNMEIPSSGIVNRYIAAQGPLAHTSGDFWYMVWEQLSTTIVMLTTTVERGRIKCHQYWPRLYGSHDYGRLQISCISERETISCVYREISIKDKTTKEERRVSQMQYTAWPDHGVPDNPKHFIEFVDEVRLARAGSVDPIVVHCSAGIGRTGVLILMETAACLVEANEPVYPLDIVRAMRDQRAMLIQTSGQYTFVCECILRAYHDGYIKPLAEYCMR</sequence>
<dbReference type="OMA" id="CNPRLNE"/>
<dbReference type="CDD" id="cd06706">
    <property type="entry name" value="PDZ_PTPN3-4-like"/>
    <property type="match status" value="1"/>
</dbReference>
<dbReference type="InterPro" id="IPR001478">
    <property type="entry name" value="PDZ"/>
</dbReference>
<dbReference type="SMART" id="SM00194">
    <property type="entry name" value="PTPc"/>
    <property type="match status" value="1"/>
</dbReference>
<dbReference type="PROSITE" id="PS50056">
    <property type="entry name" value="TYR_PHOSPHATASE_2"/>
    <property type="match status" value="1"/>
</dbReference>
<dbReference type="InterPro" id="IPR000242">
    <property type="entry name" value="PTP_cat"/>
</dbReference>
<dbReference type="SMART" id="SM00404">
    <property type="entry name" value="PTPc_motif"/>
    <property type="match status" value="1"/>
</dbReference>
<gene>
    <name evidence="5" type="ORF">TCLT_LOCUS4249</name>
</gene>
<protein>
    <submittedName>
        <fullName evidence="7">Protein-tyrosine-phosphatase</fullName>
    </submittedName>
</protein>
<dbReference type="STRING" id="103827.A0A0N5CVD0"/>
<dbReference type="InterPro" id="IPR000387">
    <property type="entry name" value="Tyr_Pase_dom"/>
</dbReference>
<dbReference type="PROSITE" id="PS50055">
    <property type="entry name" value="TYR_PHOSPHATASE_PTP"/>
    <property type="match status" value="1"/>
</dbReference>
<dbReference type="FunFam" id="3.90.190.10:FF:000023">
    <property type="entry name" value="Tyrosine-protein phosphatase non-receptor type"/>
    <property type="match status" value="1"/>
</dbReference>
<feature type="domain" description="PDZ" evidence="4">
    <location>
        <begin position="213"/>
        <end position="285"/>
    </location>
</feature>
<feature type="region of interest" description="Disordered" evidence="1">
    <location>
        <begin position="146"/>
        <end position="174"/>
    </location>
</feature>
<dbReference type="SMART" id="SM00228">
    <property type="entry name" value="PDZ"/>
    <property type="match status" value="1"/>
</dbReference>
<dbReference type="Gene3D" id="2.30.42.10">
    <property type="match status" value="1"/>
</dbReference>
<dbReference type="Gene3D" id="3.90.190.10">
    <property type="entry name" value="Protein tyrosine phosphatase superfamily"/>
    <property type="match status" value="1"/>
</dbReference>
<evidence type="ECO:0000259" key="4">
    <source>
        <dbReference type="PROSITE" id="PS50106"/>
    </source>
</evidence>
<evidence type="ECO:0000313" key="7">
    <source>
        <dbReference type="WBParaSite" id="TCLT_0000426001-mRNA-1"/>
    </source>
</evidence>
<reference evidence="7" key="1">
    <citation type="submission" date="2017-02" db="UniProtKB">
        <authorList>
            <consortium name="WormBaseParasite"/>
        </authorList>
    </citation>
    <scope>IDENTIFICATION</scope>
</reference>
<dbReference type="SUPFAM" id="SSF50156">
    <property type="entry name" value="PDZ domain-like"/>
    <property type="match status" value="1"/>
</dbReference>
<dbReference type="InterPro" id="IPR029021">
    <property type="entry name" value="Prot-tyrosine_phosphatase-like"/>
</dbReference>
<dbReference type="EMBL" id="UYYF01004281">
    <property type="protein sequence ID" value="VDN01331.1"/>
    <property type="molecule type" value="Genomic_DNA"/>
</dbReference>
<dbReference type="PRINTS" id="PR00700">
    <property type="entry name" value="PRTYPHPHTASE"/>
</dbReference>
<dbReference type="PROSITE" id="PS50106">
    <property type="entry name" value="PDZ"/>
    <property type="match status" value="1"/>
</dbReference>
<accession>A0A0N5CVD0</accession>